<keyword evidence="3" id="KW-1185">Reference proteome</keyword>
<dbReference type="Proteomes" id="UP000604046">
    <property type="component" value="Unassembled WGS sequence"/>
</dbReference>
<feature type="domain" description="GST N-terminal" evidence="1">
    <location>
        <begin position="52"/>
        <end position="77"/>
    </location>
</feature>
<dbReference type="OrthoDB" id="249703at2759"/>
<dbReference type="InterPro" id="IPR004045">
    <property type="entry name" value="Glutathione_S-Trfase_N"/>
</dbReference>
<evidence type="ECO:0000313" key="3">
    <source>
        <dbReference type="Proteomes" id="UP000604046"/>
    </source>
</evidence>
<dbReference type="InterPro" id="IPR036249">
    <property type="entry name" value="Thioredoxin-like_sf"/>
</dbReference>
<dbReference type="EMBL" id="CAJNDS010002564">
    <property type="protein sequence ID" value="CAE7526885.1"/>
    <property type="molecule type" value="Genomic_DNA"/>
</dbReference>
<dbReference type="AlphaFoldDB" id="A0A812TDL7"/>
<dbReference type="Gene3D" id="1.20.1050.130">
    <property type="match status" value="1"/>
</dbReference>
<evidence type="ECO:0000259" key="1">
    <source>
        <dbReference type="Pfam" id="PF02798"/>
    </source>
</evidence>
<organism evidence="2 3">
    <name type="scientific">Symbiodinium natans</name>
    <dbReference type="NCBI Taxonomy" id="878477"/>
    <lineage>
        <taxon>Eukaryota</taxon>
        <taxon>Sar</taxon>
        <taxon>Alveolata</taxon>
        <taxon>Dinophyceae</taxon>
        <taxon>Suessiales</taxon>
        <taxon>Symbiodiniaceae</taxon>
        <taxon>Symbiodinium</taxon>
    </lineage>
</organism>
<evidence type="ECO:0000313" key="2">
    <source>
        <dbReference type="EMBL" id="CAE7526885.1"/>
    </source>
</evidence>
<comment type="caution">
    <text evidence="2">The sequence shown here is derived from an EMBL/GenBank/DDBJ whole genome shotgun (WGS) entry which is preliminary data.</text>
</comment>
<protein>
    <recommendedName>
        <fullName evidence="1">GST N-terminal domain-containing protein</fullName>
    </recommendedName>
</protein>
<gene>
    <name evidence="2" type="ORF">SNAT2548_LOCUS29496</name>
</gene>
<dbReference type="Pfam" id="PF02798">
    <property type="entry name" value="GST_N"/>
    <property type="match status" value="1"/>
</dbReference>
<name>A0A812TDL7_9DINO</name>
<dbReference type="SUPFAM" id="SSF52833">
    <property type="entry name" value="Thioredoxin-like"/>
    <property type="match status" value="1"/>
</dbReference>
<sequence length="93" mass="9903">MPLKLYAAASDYKTKKAGSGSRVSVTEFRVLIAAQYVGMEVSCPTEQGVASEGKIPVLETDKGCIFTSGAIARYVARISRVVGLYGQNLLEDA</sequence>
<proteinExistence type="predicted"/>
<reference evidence="2" key="1">
    <citation type="submission" date="2021-02" db="EMBL/GenBank/DDBJ databases">
        <authorList>
            <person name="Dougan E. K."/>
            <person name="Rhodes N."/>
            <person name="Thang M."/>
            <person name="Chan C."/>
        </authorList>
    </citation>
    <scope>NUCLEOTIDE SEQUENCE</scope>
</reference>
<accession>A0A812TDL7</accession>